<evidence type="ECO:0000256" key="3">
    <source>
        <dbReference type="ARBA" id="ARBA00022692"/>
    </source>
</evidence>
<dbReference type="PROSITE" id="PS50156">
    <property type="entry name" value="SSD"/>
    <property type="match status" value="2"/>
</dbReference>
<reference evidence="8" key="1">
    <citation type="submission" date="2019-12" db="EMBL/GenBank/DDBJ databases">
        <authorList>
            <person name="zhang j."/>
            <person name="sun C.M."/>
        </authorList>
    </citation>
    <scope>NUCLEOTIDE SEQUENCE</scope>
    <source>
        <strain evidence="8">NS-1</strain>
    </source>
</reference>
<keyword evidence="9" id="KW-1185">Reference proteome</keyword>
<dbReference type="GO" id="GO:0022857">
    <property type="term" value="F:transmembrane transporter activity"/>
    <property type="evidence" value="ECO:0007669"/>
    <property type="project" value="InterPro"/>
</dbReference>
<dbReference type="AlphaFoldDB" id="A0A8A7KJ34"/>
<feature type="transmembrane region" description="Helical" evidence="6">
    <location>
        <begin position="258"/>
        <end position="274"/>
    </location>
</feature>
<evidence type="ECO:0000256" key="5">
    <source>
        <dbReference type="ARBA" id="ARBA00023136"/>
    </source>
</evidence>
<dbReference type="EMBL" id="CP046640">
    <property type="protein sequence ID" value="QTL98847.1"/>
    <property type="molecule type" value="Genomic_DNA"/>
</dbReference>
<keyword evidence="2" id="KW-1003">Cell membrane</keyword>
<dbReference type="InterPro" id="IPR004869">
    <property type="entry name" value="MMPL_dom"/>
</dbReference>
<dbReference type="Pfam" id="PF03176">
    <property type="entry name" value="MMPL"/>
    <property type="match status" value="2"/>
</dbReference>
<feature type="domain" description="SSD" evidence="7">
    <location>
        <begin position="635"/>
        <end position="794"/>
    </location>
</feature>
<keyword evidence="4 6" id="KW-1133">Transmembrane helix</keyword>
<feature type="transmembrane region" description="Helical" evidence="6">
    <location>
        <begin position="740"/>
        <end position="759"/>
    </location>
</feature>
<feature type="transmembrane region" description="Helical" evidence="6">
    <location>
        <begin position="646"/>
        <end position="665"/>
    </location>
</feature>
<dbReference type="SUPFAM" id="SSF82866">
    <property type="entry name" value="Multidrug efflux transporter AcrB transmembrane domain"/>
    <property type="match status" value="2"/>
</dbReference>
<feature type="transmembrane region" description="Helical" evidence="6">
    <location>
        <begin position="353"/>
        <end position="374"/>
    </location>
</feature>
<accession>A0A8A7KJ34</accession>
<proteinExistence type="predicted"/>
<dbReference type="InterPro" id="IPR000731">
    <property type="entry name" value="SSD"/>
</dbReference>
<name>A0A8A7KJ34_9FIRM</name>
<evidence type="ECO:0000313" key="8">
    <source>
        <dbReference type="EMBL" id="QTL98847.1"/>
    </source>
</evidence>
<dbReference type="Gene3D" id="1.20.1640.10">
    <property type="entry name" value="Multidrug efflux transporter AcrB transmembrane domain"/>
    <property type="match status" value="2"/>
</dbReference>
<gene>
    <name evidence="8" type="ORF">GM661_13185</name>
</gene>
<dbReference type="InterPro" id="IPR050545">
    <property type="entry name" value="Mycobact_MmpL"/>
</dbReference>
<feature type="transmembrane region" description="Helical" evidence="6">
    <location>
        <begin position="20"/>
        <end position="39"/>
    </location>
</feature>
<feature type="transmembrane region" description="Helical" evidence="6">
    <location>
        <begin position="765"/>
        <end position="787"/>
    </location>
</feature>
<sequence length="813" mass="92494">MNLEKINTKFRALGKKIIKYRYLILIMFVLLLGFAFNGLKGIESDSSNDAWYFDDDPVIVLENRFERMFGNTDIFAVHVQLDDVFKKENLEKIRELTEELEDKVPLVDDIISITDFEYINGTDWGIDIGDLIPEEIPDNAKELAELKRRALAKKSLFNRLVSDDGKETWILGNLKKDPDNWRKNKDYLTYLQNKAKEYHELYKEFDLSKPVAPNYITGKVVNKIARQEKYKDLNPRTTGMPCINVDKRGFFAKETPRLMGLGLIISVILLGIFLRSWRGVIFPIITAIGTMIITLGIEGYFKTTVQPSILPMPLFLGLAVAVGYSIHLFNFFKKELLKTGKRKEAVVIAIEKTGWPLLFTALTTIFALMSFVFIKIKSLNWVGYTTAGIVAVTYLLILIVFPIFLSFGRDKKVTAKINNKKTSGLEEKLGNFGKWTLNNTKPIIIIFIVLTLVSVYGITKTEVDFDNERTMGRKIPYVDRMLSAGETKIGSLYSYDIGIEFEKDNIVKDPEFLQKLDIFIQEIEEFPLTKRTTSLLDTLKELNQVLNDGSLEYYKIPETGPMVAQTLLLYENAGGNEIDKWVDYNYKKLRIRVEISDYKQKEISDELQKIEQLGQEFFPEGKVFVSGSIAKYTDMMYKVSLGQVKAFLIAMLIIAVLMMIVFASVKVGLIGLIPNISPALAVGGVMGIFGIPFDMMTSVIIPMLMGLAVDDTIHFINHAKYEYQKRGDYVLSIEDTFRTVGKSLFMTSLILILNFTAYLTSIVKFYVHFGILAGVGILVALLADYFVTPICLNITKPFDEKYKNIDNESKDFS</sequence>
<evidence type="ECO:0000256" key="1">
    <source>
        <dbReference type="ARBA" id="ARBA00004651"/>
    </source>
</evidence>
<comment type="subcellular location">
    <subcellularLocation>
        <location evidence="1">Cell membrane</location>
        <topology evidence="1">Multi-pass membrane protein</topology>
    </subcellularLocation>
</comment>
<feature type="transmembrane region" description="Helical" evidence="6">
    <location>
        <begin position="442"/>
        <end position="459"/>
    </location>
</feature>
<evidence type="ECO:0000256" key="6">
    <source>
        <dbReference type="SAM" id="Phobius"/>
    </source>
</evidence>
<organism evidence="8 9">
    <name type="scientific">Iocasia fonsfrigidae</name>
    <dbReference type="NCBI Taxonomy" id="2682810"/>
    <lineage>
        <taxon>Bacteria</taxon>
        <taxon>Bacillati</taxon>
        <taxon>Bacillota</taxon>
        <taxon>Clostridia</taxon>
        <taxon>Halanaerobiales</taxon>
        <taxon>Halanaerobiaceae</taxon>
        <taxon>Iocasia</taxon>
    </lineage>
</organism>
<feature type="transmembrane region" description="Helical" evidence="6">
    <location>
        <begin position="281"/>
        <end position="301"/>
    </location>
</feature>
<dbReference type="PANTHER" id="PTHR33406:SF13">
    <property type="entry name" value="MEMBRANE PROTEIN YDFJ"/>
    <property type="match status" value="1"/>
</dbReference>
<evidence type="ECO:0000256" key="4">
    <source>
        <dbReference type="ARBA" id="ARBA00022989"/>
    </source>
</evidence>
<keyword evidence="5 6" id="KW-0472">Membrane</keyword>
<dbReference type="PRINTS" id="PR00702">
    <property type="entry name" value="ACRIFLAVINRP"/>
</dbReference>
<dbReference type="InterPro" id="IPR001036">
    <property type="entry name" value="Acrflvin-R"/>
</dbReference>
<dbReference type="KEGG" id="ifn:GM661_13185"/>
<keyword evidence="3 6" id="KW-0812">Transmembrane</keyword>
<feature type="domain" description="SSD" evidence="7">
    <location>
        <begin position="284"/>
        <end position="407"/>
    </location>
</feature>
<evidence type="ECO:0000256" key="2">
    <source>
        <dbReference type="ARBA" id="ARBA00022475"/>
    </source>
</evidence>
<evidence type="ECO:0000313" key="9">
    <source>
        <dbReference type="Proteomes" id="UP000665020"/>
    </source>
</evidence>
<feature type="transmembrane region" description="Helical" evidence="6">
    <location>
        <begin position="313"/>
        <end position="332"/>
    </location>
</feature>
<feature type="transmembrane region" description="Helical" evidence="6">
    <location>
        <begin position="672"/>
        <end position="693"/>
    </location>
</feature>
<dbReference type="PANTHER" id="PTHR33406">
    <property type="entry name" value="MEMBRANE PROTEIN MJ1562-RELATED"/>
    <property type="match status" value="1"/>
</dbReference>
<evidence type="ECO:0000259" key="7">
    <source>
        <dbReference type="PROSITE" id="PS50156"/>
    </source>
</evidence>
<protein>
    <submittedName>
        <fullName evidence="8">MMPL family transporter</fullName>
    </submittedName>
</protein>
<feature type="transmembrane region" description="Helical" evidence="6">
    <location>
        <begin position="386"/>
        <end position="407"/>
    </location>
</feature>
<dbReference type="RefSeq" id="WP_230867246.1">
    <property type="nucleotide sequence ID" value="NZ_CP046640.1"/>
</dbReference>
<dbReference type="Proteomes" id="UP000665020">
    <property type="component" value="Chromosome"/>
</dbReference>
<dbReference type="GO" id="GO:0005886">
    <property type="term" value="C:plasma membrane"/>
    <property type="evidence" value="ECO:0007669"/>
    <property type="project" value="UniProtKB-SubCell"/>
</dbReference>